<dbReference type="PROSITE" id="PS00357">
    <property type="entry name" value="HISTONE_H2B"/>
    <property type="match status" value="1"/>
</dbReference>
<dbReference type="PANTHER" id="PTHR23428">
    <property type="entry name" value="HISTONE H2B"/>
    <property type="match status" value="1"/>
</dbReference>
<dbReference type="SMR" id="A4H9W0"/>
<comment type="subcellular location">
    <subcellularLocation>
        <location evidence="3">Chromosome</location>
    </subcellularLocation>
    <subcellularLocation>
        <location evidence="2 10">Nucleus</location>
    </subcellularLocation>
</comment>
<dbReference type="SMART" id="SM00427">
    <property type="entry name" value="H2B"/>
    <property type="match status" value="1"/>
</dbReference>
<dbReference type="Gene3D" id="1.10.20.10">
    <property type="entry name" value="Histone, subunit A"/>
    <property type="match status" value="1"/>
</dbReference>
<accession>A4H9W0</accession>
<dbReference type="Pfam" id="PF00125">
    <property type="entry name" value="Histone"/>
    <property type="match status" value="1"/>
</dbReference>
<dbReference type="AlphaFoldDB" id="A4H9W0"/>
<comment type="subunit">
    <text evidence="10">The nucleosome is a histone octamer containing two molecules each of H2A, H2B, H3 and H4 assembled in one H3-H4 heterotetramer and two H2A-H2B heterodimers. The octamer wraps approximately 147 bp of DNA.</text>
</comment>
<dbReference type="GO" id="GO:0003677">
    <property type="term" value="F:DNA binding"/>
    <property type="evidence" value="ECO:0007669"/>
    <property type="project" value="UniProtKB-KW"/>
</dbReference>
<keyword evidence="6 10" id="KW-0158">Chromosome</keyword>
<evidence type="ECO:0000256" key="9">
    <source>
        <dbReference type="ARBA" id="ARBA00023269"/>
    </source>
</evidence>
<evidence type="ECO:0000256" key="2">
    <source>
        <dbReference type="ARBA" id="ARBA00004123"/>
    </source>
</evidence>
<dbReference type="GO" id="GO:0000786">
    <property type="term" value="C:nucleosome"/>
    <property type="evidence" value="ECO:0007669"/>
    <property type="project" value="UniProtKB-KW"/>
</dbReference>
<dbReference type="Proteomes" id="UP000007258">
    <property type="component" value="Chromosome 19"/>
</dbReference>
<evidence type="ECO:0000256" key="1">
    <source>
        <dbReference type="ARBA" id="ARBA00002001"/>
    </source>
</evidence>
<proteinExistence type="inferred from homology"/>
<dbReference type="VEuPathDB" id="TriTrypDB:LbrM.19.0340"/>
<dbReference type="GO" id="GO:0005634">
    <property type="term" value="C:nucleus"/>
    <property type="evidence" value="ECO:0007669"/>
    <property type="project" value="UniProtKB-SubCell"/>
</dbReference>
<evidence type="ECO:0000256" key="4">
    <source>
        <dbReference type="ARBA" id="ARBA00006846"/>
    </source>
</evidence>
<keyword evidence="13" id="KW-1185">Reference proteome</keyword>
<evidence type="ECO:0000256" key="5">
    <source>
        <dbReference type="ARBA" id="ARBA00017644"/>
    </source>
</evidence>
<dbReference type="GO" id="GO:0030527">
    <property type="term" value="F:structural constituent of chromatin"/>
    <property type="evidence" value="ECO:0007669"/>
    <property type="project" value="InterPro"/>
</dbReference>
<dbReference type="EMBL" id="FR798993">
    <property type="protein sequence ID" value="CAM38186.1"/>
    <property type="molecule type" value="Genomic_DNA"/>
</dbReference>
<feature type="domain" description="Core Histone H2A/H2B/H3" evidence="11">
    <location>
        <begin position="84"/>
        <end position="159"/>
    </location>
</feature>
<evidence type="ECO:0000256" key="8">
    <source>
        <dbReference type="ARBA" id="ARBA00023242"/>
    </source>
</evidence>
<protein>
    <recommendedName>
        <fullName evidence="5 10">Histone H2B</fullName>
    </recommendedName>
</protein>
<evidence type="ECO:0000259" key="11">
    <source>
        <dbReference type="Pfam" id="PF00125"/>
    </source>
</evidence>
<dbReference type="PRINTS" id="PR00621">
    <property type="entry name" value="HISTONEH2B"/>
</dbReference>
<dbReference type="InParanoid" id="A4H9W0"/>
<gene>
    <name evidence="12" type="ORF">LBRM_19_0340</name>
</gene>
<reference evidence="12 13" key="1">
    <citation type="journal article" date="2007" name="Nat. Genet.">
        <title>Comparative genomic analysis of three Leishmania species that cause diverse human disease.</title>
        <authorList>
            <person name="Peacock C.S."/>
            <person name="Seeger K."/>
            <person name="Harris D."/>
            <person name="Murphy L."/>
            <person name="Ruiz J.C."/>
            <person name="Quail M.A."/>
            <person name="Peters N."/>
            <person name="Adlem E."/>
            <person name="Tivey A."/>
            <person name="Aslett M."/>
            <person name="Kerhornou A."/>
            <person name="Ivens A."/>
            <person name="Fraser A."/>
            <person name="Rajandream M.A."/>
            <person name="Carver T."/>
            <person name="Norbertczak H."/>
            <person name="Chillingworth T."/>
            <person name="Hance Z."/>
            <person name="Jagels K."/>
            <person name="Moule S."/>
            <person name="Ormond D."/>
            <person name="Rutter S."/>
            <person name="Squares R."/>
            <person name="Whitehead S."/>
            <person name="Rabbinowitsch E."/>
            <person name="Arrowsmith C."/>
            <person name="White B."/>
            <person name="Thurston S."/>
            <person name="Bringaud F."/>
            <person name="Baldauf S.L."/>
            <person name="Faulconbridge A."/>
            <person name="Jeffares D."/>
            <person name="Depledge D.P."/>
            <person name="Oyola S.O."/>
            <person name="Hilley J.D."/>
            <person name="Brito L.O."/>
            <person name="Tosi L.R."/>
            <person name="Barrell B."/>
            <person name="Cruz A.K."/>
            <person name="Mottram J.C."/>
            <person name="Smith D.F."/>
            <person name="Berriman M."/>
        </authorList>
    </citation>
    <scope>NUCLEOTIDE SEQUENCE [LARGE SCALE GENOMIC DNA]</scope>
    <source>
        <strain evidence="12 13">MHOM/BR/75/M2904</strain>
    </source>
</reference>
<comment type="function">
    <text evidence="1">Core component of nucleosome. Nucleosomes wrap and compact DNA into chromatin, limiting DNA accessibility to the cellular machineries which require DNA as a template. Histones thereby play a central role in transcription regulation, DNA repair, DNA replication and chromosomal stability. DNA accessibility is regulated via a complex set of post-translational modifications of histones, also called histone code, and nucleosome remodeling.</text>
</comment>
<sequence>MTPPPSNFTSFLMPTVCSLSLPSRHAGSPPQHVLAFPPHLFSRYIWCDRFPARLRYPATPALLHFSHPRTTMAVSRHAPRKASRAHKTHRKPKRSWNVYVSRSLKAINSHMSMSHRAMMIMNSYVTDLLERVASEAASIVRVNKKRTLGAREVQTAVRLVLPAELAKHAMAEGTKAVSNACR</sequence>
<keyword evidence="9 10" id="KW-0544">Nucleosome core</keyword>
<dbReference type="KEGG" id="lbz:LBRM_19_0340"/>
<evidence type="ECO:0000256" key="6">
    <source>
        <dbReference type="ARBA" id="ARBA00022454"/>
    </source>
</evidence>
<dbReference type="STRING" id="5660.A4H9W0"/>
<evidence type="ECO:0000256" key="3">
    <source>
        <dbReference type="ARBA" id="ARBA00004286"/>
    </source>
</evidence>
<keyword evidence="8 10" id="KW-0539">Nucleus</keyword>
<keyword evidence="7 10" id="KW-0238">DNA-binding</keyword>
<dbReference type="InterPro" id="IPR000558">
    <property type="entry name" value="Histone_H2B"/>
</dbReference>
<dbReference type="FunFam" id="1.10.20.10:FF:000043">
    <property type="entry name" value="Histone H2B"/>
    <property type="match status" value="1"/>
</dbReference>
<dbReference type="SUPFAM" id="SSF47113">
    <property type="entry name" value="Histone-fold"/>
    <property type="match status" value="1"/>
</dbReference>
<reference evidence="12 13" key="2">
    <citation type="journal article" date="2011" name="Genome Res.">
        <title>Chromosome and gene copy number variation allow major structural change between species and strains of Leishmania.</title>
        <authorList>
            <person name="Rogers M.B."/>
            <person name="Hilley J.D."/>
            <person name="Dickens N.J."/>
            <person name="Wilkes J."/>
            <person name="Bates P.A."/>
            <person name="Depledge D.P."/>
            <person name="Harris D."/>
            <person name="Her Y."/>
            <person name="Herzyk P."/>
            <person name="Imamura H."/>
            <person name="Otto T.D."/>
            <person name="Sanders M."/>
            <person name="Seeger K."/>
            <person name="Dujardin J.C."/>
            <person name="Berriman M."/>
            <person name="Smith D.F."/>
            <person name="Hertz-Fowler C."/>
            <person name="Mottram J.C."/>
        </authorList>
    </citation>
    <scope>NUCLEOTIDE SEQUENCE [LARGE SCALE GENOMIC DNA]</scope>
    <source>
        <strain evidence="12 13">MHOM/BR/75/M2904</strain>
    </source>
</reference>
<dbReference type="InterPro" id="IPR055333">
    <property type="entry name" value="HISTONE_H2B_site"/>
</dbReference>
<comment type="similarity">
    <text evidence="4 10">Belongs to the histone H2B family.</text>
</comment>
<dbReference type="RefSeq" id="XP_001564130.1">
    <property type="nucleotide sequence ID" value="XM_001564080.1"/>
</dbReference>
<name>A4H9W0_LEIBR</name>
<dbReference type="GO" id="GO:0046982">
    <property type="term" value="F:protein heterodimerization activity"/>
    <property type="evidence" value="ECO:0007669"/>
    <property type="project" value="InterPro"/>
</dbReference>
<dbReference type="InterPro" id="IPR007125">
    <property type="entry name" value="H2A/H2B/H3"/>
</dbReference>
<evidence type="ECO:0000313" key="12">
    <source>
        <dbReference type="EMBL" id="CAM38186.1"/>
    </source>
</evidence>
<dbReference type="FunCoup" id="A4H9W0">
    <property type="interactions" value="153"/>
</dbReference>
<dbReference type="CDD" id="cd22910">
    <property type="entry name" value="HFD_H2B"/>
    <property type="match status" value="1"/>
</dbReference>
<evidence type="ECO:0000256" key="7">
    <source>
        <dbReference type="ARBA" id="ARBA00023125"/>
    </source>
</evidence>
<dbReference type="GeneID" id="5414671"/>
<evidence type="ECO:0000256" key="10">
    <source>
        <dbReference type="RuleBase" id="RU000451"/>
    </source>
</evidence>
<dbReference type="InterPro" id="IPR009072">
    <property type="entry name" value="Histone-fold"/>
</dbReference>
<organism evidence="12 13">
    <name type="scientific">Leishmania braziliensis</name>
    <dbReference type="NCBI Taxonomy" id="5660"/>
    <lineage>
        <taxon>Eukaryota</taxon>
        <taxon>Discoba</taxon>
        <taxon>Euglenozoa</taxon>
        <taxon>Kinetoplastea</taxon>
        <taxon>Metakinetoplastina</taxon>
        <taxon>Trypanosomatida</taxon>
        <taxon>Trypanosomatidae</taxon>
        <taxon>Leishmaniinae</taxon>
        <taxon>Leishmania</taxon>
        <taxon>Leishmania braziliensis species complex</taxon>
    </lineage>
</organism>
<evidence type="ECO:0000313" key="13">
    <source>
        <dbReference type="Proteomes" id="UP000007258"/>
    </source>
</evidence>